<gene>
    <name evidence="1" type="ORF">rCG_30474</name>
</gene>
<dbReference type="EMBL" id="CH473984">
    <property type="protein sequence ID" value="EDM11503.1"/>
    <property type="molecule type" value="Genomic_DNA"/>
</dbReference>
<accession>A6JFA0</accession>
<dbReference type="AlphaFoldDB" id="A6JFA0"/>
<evidence type="ECO:0000313" key="1">
    <source>
        <dbReference type="EMBL" id="EDM11503.1"/>
    </source>
</evidence>
<protein>
    <submittedName>
        <fullName evidence="1">RCG30474</fullName>
    </submittedName>
</protein>
<evidence type="ECO:0000313" key="2">
    <source>
        <dbReference type="Proteomes" id="UP000234681"/>
    </source>
</evidence>
<organism evidence="1 2">
    <name type="scientific">Rattus norvegicus</name>
    <name type="common">Rat</name>
    <dbReference type="NCBI Taxonomy" id="10116"/>
    <lineage>
        <taxon>Eukaryota</taxon>
        <taxon>Metazoa</taxon>
        <taxon>Chordata</taxon>
        <taxon>Craniata</taxon>
        <taxon>Vertebrata</taxon>
        <taxon>Euteleostomi</taxon>
        <taxon>Mammalia</taxon>
        <taxon>Eutheria</taxon>
        <taxon>Euarchontoglires</taxon>
        <taxon>Glires</taxon>
        <taxon>Rodentia</taxon>
        <taxon>Myomorpha</taxon>
        <taxon>Muroidea</taxon>
        <taxon>Muridae</taxon>
        <taxon>Murinae</taxon>
        <taxon>Rattus</taxon>
    </lineage>
</organism>
<name>A6JFA0_RAT</name>
<reference evidence="2" key="1">
    <citation type="submission" date="2005-09" db="EMBL/GenBank/DDBJ databases">
        <authorList>
            <person name="Mural R.J."/>
            <person name="Li P.W."/>
            <person name="Adams M.D."/>
            <person name="Amanatides P.G."/>
            <person name="Baden-Tillson H."/>
            <person name="Barnstead M."/>
            <person name="Chin S.H."/>
            <person name="Dew I."/>
            <person name="Evans C.A."/>
            <person name="Ferriera S."/>
            <person name="Flanigan M."/>
            <person name="Fosler C."/>
            <person name="Glodek A."/>
            <person name="Gu Z."/>
            <person name="Holt R.A."/>
            <person name="Jennings D."/>
            <person name="Kraft C.L."/>
            <person name="Lu F."/>
            <person name="Nguyen T."/>
            <person name="Nusskern D.R."/>
            <person name="Pfannkoch C.M."/>
            <person name="Sitter C."/>
            <person name="Sutton G.G."/>
            <person name="Venter J.C."/>
            <person name="Wang Z."/>
            <person name="Woodage T."/>
            <person name="Zheng X.H."/>
            <person name="Zhong F."/>
        </authorList>
    </citation>
    <scope>NUCLEOTIDE SEQUENCE [LARGE SCALE GENOMIC DNA]</scope>
    <source>
        <strain>BN</strain>
        <strain evidence="2">Sprague-Dawley</strain>
    </source>
</reference>
<proteinExistence type="predicted"/>
<sequence length="32" mass="3850">MGDYKPSNRKCVMYKKTMFDLGNLVMKLFYQV</sequence>
<dbReference type="Proteomes" id="UP000234681">
    <property type="component" value="Chromosome 5"/>
</dbReference>